<dbReference type="AlphaFoldDB" id="A0A8E2DLF7"/>
<reference evidence="1 2" key="1">
    <citation type="submission" date="2016-07" db="EMBL/GenBank/DDBJ databases">
        <title>Draft genome of the white-rot fungus Obba rivulosa 3A-2.</title>
        <authorList>
            <consortium name="DOE Joint Genome Institute"/>
            <person name="Miettinen O."/>
            <person name="Riley R."/>
            <person name="Acob R."/>
            <person name="Barry K."/>
            <person name="Cullen D."/>
            <person name="De Vries R."/>
            <person name="Hainaut M."/>
            <person name="Hatakka A."/>
            <person name="Henrissat B."/>
            <person name="Hilden K."/>
            <person name="Kuo R."/>
            <person name="Labutti K."/>
            <person name="Lipzen A."/>
            <person name="Makela M.R."/>
            <person name="Sandor L."/>
            <person name="Spatafora J.W."/>
            <person name="Grigoriev I.V."/>
            <person name="Hibbett D.S."/>
        </authorList>
    </citation>
    <scope>NUCLEOTIDE SEQUENCE [LARGE SCALE GENOMIC DNA]</scope>
    <source>
        <strain evidence="1 2">3A-2</strain>
    </source>
</reference>
<accession>A0A8E2DLF7</accession>
<keyword evidence="2" id="KW-1185">Reference proteome</keyword>
<evidence type="ECO:0000313" key="1">
    <source>
        <dbReference type="EMBL" id="OCH92500.1"/>
    </source>
</evidence>
<dbReference type="Proteomes" id="UP000250043">
    <property type="component" value="Unassembled WGS sequence"/>
</dbReference>
<name>A0A8E2DLF7_9APHY</name>
<dbReference type="OrthoDB" id="2789106at2759"/>
<evidence type="ECO:0000313" key="2">
    <source>
        <dbReference type="Proteomes" id="UP000250043"/>
    </source>
</evidence>
<sequence>MSQTLTSGHSLAESLCELMASPHIVETSVAHGAFGELSGPIDLFSTHFEDMFMQDARGVIAGHPVDREGLKDGLLALQKRWNTQNVKINDDPERVSGSLLQVHGLLLTELEWTPSGSGTPEVVEAEASISHENGVRRIHVLALQGNRALFRSSS</sequence>
<dbReference type="EMBL" id="KV722368">
    <property type="protein sequence ID" value="OCH92500.1"/>
    <property type="molecule type" value="Genomic_DNA"/>
</dbReference>
<organism evidence="1 2">
    <name type="scientific">Obba rivulosa</name>
    <dbReference type="NCBI Taxonomy" id="1052685"/>
    <lineage>
        <taxon>Eukaryota</taxon>
        <taxon>Fungi</taxon>
        <taxon>Dikarya</taxon>
        <taxon>Basidiomycota</taxon>
        <taxon>Agaricomycotina</taxon>
        <taxon>Agaricomycetes</taxon>
        <taxon>Polyporales</taxon>
        <taxon>Gelatoporiaceae</taxon>
        <taxon>Obba</taxon>
    </lineage>
</organism>
<gene>
    <name evidence="1" type="ORF">OBBRIDRAFT_791253</name>
</gene>
<proteinExistence type="predicted"/>
<protein>
    <submittedName>
        <fullName evidence="1">Uncharacterized protein</fullName>
    </submittedName>
</protein>